<protein>
    <recommendedName>
        <fullName evidence="3">Response regulator transcription factor</fullName>
    </recommendedName>
</protein>
<evidence type="ECO:0000313" key="2">
    <source>
        <dbReference type="Proteomes" id="UP001501207"/>
    </source>
</evidence>
<evidence type="ECO:0008006" key="3">
    <source>
        <dbReference type="Google" id="ProtNLM"/>
    </source>
</evidence>
<dbReference type="EMBL" id="BAABFN010000007">
    <property type="protein sequence ID" value="GAA4316329.1"/>
    <property type="molecule type" value="Genomic_DNA"/>
</dbReference>
<gene>
    <name evidence="1" type="ORF">GCM10023143_28200</name>
</gene>
<dbReference type="SUPFAM" id="SSF52172">
    <property type="entry name" value="CheY-like"/>
    <property type="match status" value="1"/>
</dbReference>
<proteinExistence type="predicted"/>
<organism evidence="1 2">
    <name type="scientific">Compostibacter hankyongensis</name>
    <dbReference type="NCBI Taxonomy" id="1007089"/>
    <lineage>
        <taxon>Bacteria</taxon>
        <taxon>Pseudomonadati</taxon>
        <taxon>Bacteroidota</taxon>
        <taxon>Chitinophagia</taxon>
        <taxon>Chitinophagales</taxon>
        <taxon>Chitinophagaceae</taxon>
        <taxon>Compostibacter</taxon>
    </lineage>
</organism>
<keyword evidence="2" id="KW-1185">Reference proteome</keyword>
<accession>A0ABP8G3M5</accession>
<name>A0ABP8G3M5_9BACT</name>
<evidence type="ECO:0000313" key="1">
    <source>
        <dbReference type="EMBL" id="GAA4316329.1"/>
    </source>
</evidence>
<dbReference type="Proteomes" id="UP001501207">
    <property type="component" value="Unassembled WGS sequence"/>
</dbReference>
<dbReference type="InterPro" id="IPR011006">
    <property type="entry name" value="CheY-like_superfamily"/>
</dbReference>
<sequence length="129" mass="14506">METKNINRITTAFINDKSPVMDLMHDDLVASGVDVVFRSDNIVDGNNQLSLLKTLPNICIIDLDFFDKGIMKQLWELRSQYPTLKLIAHSDMDDEKVINKLSGLGFSKYVLIGNDMKKAIYGVVNGGQR</sequence>
<dbReference type="RefSeq" id="WP_344980420.1">
    <property type="nucleotide sequence ID" value="NZ_BAABFN010000007.1"/>
</dbReference>
<comment type="caution">
    <text evidence="1">The sequence shown here is derived from an EMBL/GenBank/DDBJ whole genome shotgun (WGS) entry which is preliminary data.</text>
</comment>
<reference evidence="2" key="1">
    <citation type="journal article" date="2019" name="Int. J. Syst. Evol. Microbiol.">
        <title>The Global Catalogue of Microorganisms (GCM) 10K type strain sequencing project: providing services to taxonomists for standard genome sequencing and annotation.</title>
        <authorList>
            <consortium name="The Broad Institute Genomics Platform"/>
            <consortium name="The Broad Institute Genome Sequencing Center for Infectious Disease"/>
            <person name="Wu L."/>
            <person name="Ma J."/>
        </authorList>
    </citation>
    <scope>NUCLEOTIDE SEQUENCE [LARGE SCALE GENOMIC DNA]</scope>
    <source>
        <strain evidence="2">JCM 17664</strain>
    </source>
</reference>